<dbReference type="AlphaFoldDB" id="A0A061F2Y0"/>
<sequence length="613" mass="70151">METVSVVSISIASNLVDSTVGQIKNQIGYVFNYERKVRQLQDQVEKLRYAKQRVQHSVDAAKRKGKEIETVVDHWLACVEHLVQEVDTLTDEELKQKKCFIGLCPNVKSRYRLGKKATKEAFAVDELLIMGKFDRVSYSTAPQEIMIAPTRDFETFKSRVNVFKKIMEELKGHTPDMFKIHGVIADFFDLRFEERTMVGKALRLRDRLKKVKRILIVLDDIWSRLYLEDVGIPFEDEHRGCKILLTSRNGNVLKDMHDQESFIGLLSGEEAWNLFKKIAGEGVETAELRSIAIKIANACAGLPIAIATVGRALRNKSLFEWIEALHRLRRPSSPDLPVYSTIELSFKFLHSEELRLTFLICSQMSHEALVLDLMQCTIGLGLFLDRHSIKETRDAVLARDTFPSFEELWLEQNAFMKKIWLGQLPAVQYFPRLKVLKLIRLPKQSTILSSCFFWSFSYIPKLIVSDASFTEIFQWEDLDVSKCHGLINLISSSTTNSMEQLEIMSIIDCKVIEEIIAVEYDDGKDDIAFSKLKYLGLQSLPSLTSFYSGNDTFNLPSLDELIVRECSTLENFSTGELIALMLQRVHLTEEEDSGYSVQNLNATIEDMHKKKAC</sequence>
<proteinExistence type="inferred from homology"/>
<keyword evidence="3" id="KW-0611">Plant defense</keyword>
<dbReference type="InterPro" id="IPR042197">
    <property type="entry name" value="Apaf_helical"/>
</dbReference>
<feature type="coiled-coil region" evidence="5">
    <location>
        <begin position="30"/>
        <end position="57"/>
    </location>
</feature>
<accession>A0A061F2Y0</accession>
<dbReference type="PANTHER" id="PTHR33463:SF189">
    <property type="entry name" value="FBD DOMAIN-CONTAINING PROTEIN"/>
    <property type="match status" value="1"/>
</dbReference>
<dbReference type="Pfam" id="PF23247">
    <property type="entry name" value="LRR_RPS2"/>
    <property type="match status" value="1"/>
</dbReference>
<dbReference type="PANTHER" id="PTHR33463">
    <property type="entry name" value="NB-ARC DOMAIN-CONTAINING PROTEIN-RELATED"/>
    <property type="match status" value="1"/>
</dbReference>
<name>A0A061F2Y0_THECC</name>
<dbReference type="EMBL" id="CM001883">
    <property type="protein sequence ID" value="EOY11243.1"/>
    <property type="molecule type" value="Genomic_DNA"/>
</dbReference>
<dbReference type="HOGENOM" id="CLU_445804_0_0_1"/>
<evidence type="ECO:0000259" key="7">
    <source>
        <dbReference type="Pfam" id="PF23247"/>
    </source>
</evidence>
<reference evidence="8 9" key="1">
    <citation type="journal article" date="2013" name="Genome Biol.">
        <title>The genome sequence of the most widely cultivated cacao type and its use to identify candidate genes regulating pod color.</title>
        <authorList>
            <person name="Motamayor J.C."/>
            <person name="Mockaitis K."/>
            <person name="Schmutz J."/>
            <person name="Haiminen N."/>
            <person name="Iii D.L."/>
            <person name="Cornejo O."/>
            <person name="Findley S.D."/>
            <person name="Zheng P."/>
            <person name="Utro F."/>
            <person name="Royaert S."/>
            <person name="Saski C."/>
            <person name="Jenkins J."/>
            <person name="Podicheti R."/>
            <person name="Zhao M."/>
            <person name="Scheffler B.E."/>
            <person name="Stack J.C."/>
            <person name="Feltus F.A."/>
            <person name="Mustiga G.M."/>
            <person name="Amores F."/>
            <person name="Phillips W."/>
            <person name="Marelli J.P."/>
            <person name="May G.D."/>
            <person name="Shapiro H."/>
            <person name="Ma J."/>
            <person name="Bustamante C.D."/>
            <person name="Schnell R.J."/>
            <person name="Main D."/>
            <person name="Gilbert D."/>
            <person name="Parida L."/>
            <person name="Kuhn D.N."/>
        </authorList>
    </citation>
    <scope>NUCLEOTIDE SEQUENCE [LARGE SCALE GENOMIC DNA]</scope>
    <source>
        <strain evidence="9">cv. Matina 1-6</strain>
    </source>
</reference>
<dbReference type="eggNOG" id="KOG4658">
    <property type="taxonomic scope" value="Eukaryota"/>
</dbReference>
<evidence type="ECO:0000313" key="8">
    <source>
        <dbReference type="EMBL" id="EOY11243.1"/>
    </source>
</evidence>
<dbReference type="PRINTS" id="PR00364">
    <property type="entry name" value="DISEASERSIST"/>
</dbReference>
<protein>
    <submittedName>
        <fullName evidence="8">Uncharacterized protein</fullName>
    </submittedName>
</protein>
<dbReference type="Gene3D" id="3.40.50.300">
    <property type="entry name" value="P-loop containing nucleotide triphosphate hydrolases"/>
    <property type="match status" value="1"/>
</dbReference>
<dbReference type="Pfam" id="PF00931">
    <property type="entry name" value="NB-ARC"/>
    <property type="match status" value="1"/>
</dbReference>
<keyword evidence="4" id="KW-0067">ATP-binding</keyword>
<feature type="domain" description="NB-ARC" evidence="6">
    <location>
        <begin position="191"/>
        <end position="281"/>
    </location>
</feature>
<dbReference type="GO" id="GO:0006952">
    <property type="term" value="P:defense response"/>
    <property type="evidence" value="ECO:0007669"/>
    <property type="project" value="UniProtKB-KW"/>
</dbReference>
<dbReference type="Gene3D" id="1.10.8.430">
    <property type="entry name" value="Helical domain of apoptotic protease-activating factors"/>
    <property type="match status" value="1"/>
</dbReference>
<evidence type="ECO:0000256" key="3">
    <source>
        <dbReference type="ARBA" id="ARBA00022821"/>
    </source>
</evidence>
<dbReference type="InterPro" id="IPR057135">
    <property type="entry name" value="At4g27190-like_LRR"/>
</dbReference>
<dbReference type="InterPro" id="IPR002182">
    <property type="entry name" value="NB-ARC"/>
</dbReference>
<evidence type="ECO:0000256" key="5">
    <source>
        <dbReference type="SAM" id="Coils"/>
    </source>
</evidence>
<gene>
    <name evidence="8" type="ORF">TCM_026487</name>
</gene>
<dbReference type="InterPro" id="IPR050905">
    <property type="entry name" value="Plant_NBS-LRR"/>
</dbReference>
<dbReference type="SUPFAM" id="SSF52540">
    <property type="entry name" value="P-loop containing nucleoside triphosphate hydrolases"/>
    <property type="match status" value="1"/>
</dbReference>
<evidence type="ECO:0000313" key="9">
    <source>
        <dbReference type="Proteomes" id="UP000026915"/>
    </source>
</evidence>
<dbReference type="GO" id="GO:0043531">
    <property type="term" value="F:ADP binding"/>
    <property type="evidence" value="ECO:0007669"/>
    <property type="project" value="InterPro"/>
</dbReference>
<evidence type="ECO:0000256" key="4">
    <source>
        <dbReference type="ARBA" id="ARBA00022840"/>
    </source>
</evidence>
<keyword evidence="5" id="KW-0175">Coiled coil</keyword>
<dbReference type="InParanoid" id="A0A061F2Y0"/>
<dbReference type="Gene3D" id="3.80.10.10">
    <property type="entry name" value="Ribonuclease Inhibitor"/>
    <property type="match status" value="1"/>
</dbReference>
<dbReference type="Proteomes" id="UP000026915">
    <property type="component" value="Chromosome 5"/>
</dbReference>
<evidence type="ECO:0000259" key="6">
    <source>
        <dbReference type="Pfam" id="PF00931"/>
    </source>
</evidence>
<dbReference type="Gramene" id="EOY11243">
    <property type="protein sequence ID" value="EOY11243"/>
    <property type="gene ID" value="TCM_026487"/>
</dbReference>
<evidence type="ECO:0000256" key="1">
    <source>
        <dbReference type="ARBA" id="ARBA00008894"/>
    </source>
</evidence>
<dbReference type="InterPro" id="IPR027417">
    <property type="entry name" value="P-loop_NTPase"/>
</dbReference>
<keyword evidence="9" id="KW-1185">Reference proteome</keyword>
<keyword evidence="2" id="KW-0547">Nucleotide-binding</keyword>
<organism evidence="8 9">
    <name type="scientific">Theobroma cacao</name>
    <name type="common">Cacao</name>
    <name type="synonym">Cocoa</name>
    <dbReference type="NCBI Taxonomy" id="3641"/>
    <lineage>
        <taxon>Eukaryota</taxon>
        <taxon>Viridiplantae</taxon>
        <taxon>Streptophyta</taxon>
        <taxon>Embryophyta</taxon>
        <taxon>Tracheophyta</taxon>
        <taxon>Spermatophyta</taxon>
        <taxon>Magnoliopsida</taxon>
        <taxon>eudicotyledons</taxon>
        <taxon>Gunneridae</taxon>
        <taxon>Pentapetalae</taxon>
        <taxon>rosids</taxon>
        <taxon>malvids</taxon>
        <taxon>Malvales</taxon>
        <taxon>Malvaceae</taxon>
        <taxon>Byttnerioideae</taxon>
        <taxon>Theobroma</taxon>
    </lineage>
</organism>
<dbReference type="GO" id="GO:0005524">
    <property type="term" value="F:ATP binding"/>
    <property type="evidence" value="ECO:0007669"/>
    <property type="project" value="UniProtKB-KW"/>
</dbReference>
<evidence type="ECO:0000256" key="2">
    <source>
        <dbReference type="ARBA" id="ARBA00022741"/>
    </source>
</evidence>
<feature type="domain" description="Disease resistance protein At4g27190-like leucine-rich repeats" evidence="7">
    <location>
        <begin position="477"/>
        <end position="571"/>
    </location>
</feature>
<dbReference type="InterPro" id="IPR032675">
    <property type="entry name" value="LRR_dom_sf"/>
</dbReference>
<comment type="similarity">
    <text evidence="1">Belongs to the disease resistance NB-LRR family.</text>
</comment>